<feature type="region of interest" description="Disordered" evidence="18">
    <location>
        <begin position="305"/>
        <end position="369"/>
    </location>
</feature>
<dbReference type="EC" id="2.3.2.27" evidence="4"/>
<comment type="subcellular location">
    <subcellularLocation>
        <location evidence="2">Cytoplasm</location>
    </subcellularLocation>
</comment>
<dbReference type="ChiTaRS" id="MARCH7">
    <property type="organism name" value="human"/>
</dbReference>
<keyword evidence="6" id="KW-0597">Phosphoprotein</keyword>
<keyword evidence="5" id="KW-0963">Cytoplasm</keyword>
<feature type="region of interest" description="Disordered" evidence="18">
    <location>
        <begin position="263"/>
        <end position="287"/>
    </location>
</feature>
<dbReference type="GO" id="GO:0005886">
    <property type="term" value="C:plasma membrane"/>
    <property type="evidence" value="ECO:0000314"/>
    <property type="project" value="HPA"/>
</dbReference>
<feature type="region of interest" description="Disordered" evidence="18">
    <location>
        <begin position="238"/>
        <end position="257"/>
    </location>
</feature>
<feature type="compositionally biased region" description="Low complexity" evidence="18">
    <location>
        <begin position="388"/>
        <end position="414"/>
    </location>
</feature>
<dbReference type="GeneTree" id="ENSGT00530000063836"/>
<dbReference type="VEuPathDB" id="HostDB:ENSG00000136536"/>
<dbReference type="RefSeq" id="XP_016860210.1">
    <property type="nucleotide sequence ID" value="XM_017004721.2"/>
</dbReference>
<dbReference type="GO" id="GO:0061630">
    <property type="term" value="F:ubiquitin protein ligase activity"/>
    <property type="evidence" value="ECO:0007669"/>
    <property type="project" value="UniProtKB-EC"/>
</dbReference>
<reference evidence="26" key="6">
    <citation type="journal article" date="2014" name="J. Proteomics">
        <title>An enzyme assisted RP-RPLC approach for in-depth analysis of human liver phosphoproteome.</title>
        <authorList>
            <person name="Bian Y."/>
            <person name="Song C."/>
            <person name="Cheng K."/>
            <person name="Dong M."/>
            <person name="Wang F."/>
            <person name="Huang J."/>
            <person name="Sun D."/>
            <person name="Wang L."/>
            <person name="Ye M."/>
            <person name="Zou H."/>
        </authorList>
    </citation>
    <scope>IDENTIFICATION BY MASS SPECTROMETRY [LARGE SCALE ANALYSIS]</scope>
</reference>
<feature type="compositionally biased region" description="Polar residues" evidence="18">
    <location>
        <begin position="248"/>
        <end position="257"/>
    </location>
</feature>
<dbReference type="Proteomes" id="UP000005640">
    <property type="component" value="Chromosome 2"/>
</dbReference>
<evidence type="ECO:0000256" key="13">
    <source>
        <dbReference type="ARBA" id="ARBA00060147"/>
    </source>
</evidence>
<feature type="compositionally biased region" description="Polar residues" evidence="18">
    <location>
        <begin position="95"/>
        <end position="116"/>
    </location>
</feature>
<gene>
    <name evidence="20" type="primary">MARCHF7</name>
</gene>
<comment type="catalytic activity">
    <reaction evidence="1">
        <text>S-ubiquitinyl-[E2 ubiquitin-conjugating enzyme]-L-cysteine + [acceptor protein]-L-lysine = [E2 ubiquitin-conjugating enzyme]-L-cysteine + N(6)-ubiquitinyl-[acceptor protein]-L-lysine.</text>
        <dbReference type="EC" id="2.3.2.27"/>
    </reaction>
</comment>
<evidence type="ECO:0000256" key="1">
    <source>
        <dbReference type="ARBA" id="ARBA00000900"/>
    </source>
</evidence>
<dbReference type="SMR" id="F5H6W4"/>
<feature type="domain" description="RING-CH-type" evidence="19">
    <location>
        <begin position="488"/>
        <end position="558"/>
    </location>
</feature>
<dbReference type="InterPro" id="IPR011016">
    <property type="entry name" value="Znf_RING-CH"/>
</dbReference>
<evidence type="ECO:0000259" key="19">
    <source>
        <dbReference type="PROSITE" id="PS51292"/>
    </source>
</evidence>
<comment type="pathway">
    <text evidence="3">Protein modification; protein ubiquitination.</text>
</comment>
<feature type="compositionally biased region" description="Polar residues" evidence="18">
    <location>
        <begin position="263"/>
        <end position="276"/>
    </location>
</feature>
<dbReference type="InterPro" id="IPR052297">
    <property type="entry name" value="RING-CH-type_E3_ubiq-ligase"/>
</dbReference>
<evidence type="ECO:0000256" key="2">
    <source>
        <dbReference type="ARBA" id="ARBA00004496"/>
    </source>
</evidence>
<evidence type="ECO:0000256" key="16">
    <source>
        <dbReference type="ARBA" id="ARBA00083915"/>
    </source>
</evidence>
<evidence type="ECO:0000256" key="18">
    <source>
        <dbReference type="SAM" id="MobiDB-lite"/>
    </source>
</evidence>
<dbReference type="FunFam" id="3.30.40.10:FF:000108">
    <property type="entry name" value="E3 ubiquitin-protein ligase MARCH7 isoform X1"/>
    <property type="match status" value="1"/>
</dbReference>
<reference evidence="20 21" key="3">
    <citation type="journal article" date="2005" name="Nature">
        <title>Generation and annotation of the DNA sequences of human chromosomes 2 and 4.</title>
        <authorList>
            <person name="Hillier L.W."/>
            <person name="Graves T.A."/>
            <person name="Fulton R.S."/>
            <person name="Fulton L.A."/>
            <person name="Pepin K.H."/>
            <person name="Minx P."/>
            <person name="Wagner-McPherson C."/>
            <person name="Layman D."/>
            <person name="Wylie K."/>
            <person name="Sekhon M."/>
            <person name="Becker M.C."/>
            <person name="Fewell G.A."/>
            <person name="Delehaunty K.D."/>
            <person name="Miner T.L."/>
            <person name="Nash W.E."/>
            <person name="Kremitzki C."/>
            <person name="Oddy L."/>
            <person name="Du H."/>
            <person name="Sun H."/>
            <person name="Bradshaw-Cordum H."/>
            <person name="Ali J."/>
            <person name="Carter J."/>
            <person name="Cordes M."/>
            <person name="Harris A."/>
            <person name="Isak A."/>
            <person name="van Brunt A."/>
            <person name="Nguyen C."/>
            <person name="Du F."/>
            <person name="Courtney L."/>
            <person name="Kalicki J."/>
            <person name="Ozersky P."/>
            <person name="Abbott S."/>
            <person name="Armstrong J."/>
            <person name="Belter E.A."/>
            <person name="Caruso L."/>
            <person name="Cedroni M."/>
            <person name="Cotton M."/>
            <person name="Davidson T."/>
            <person name="Desai A."/>
            <person name="Elliott G."/>
            <person name="Erb T."/>
            <person name="Fronick C."/>
            <person name="Gaige T."/>
            <person name="Haakenson W."/>
            <person name="Haglund K."/>
            <person name="Holmes A."/>
            <person name="Harkins R."/>
            <person name="Kim K."/>
            <person name="Kruchowski S.S."/>
            <person name="Strong C.M."/>
            <person name="Grewal N."/>
            <person name="Goyea E."/>
            <person name="Hou S."/>
            <person name="Levy A."/>
            <person name="Martinka S."/>
            <person name="Mead K."/>
            <person name="McLellan M.D."/>
            <person name="Meyer R."/>
            <person name="Randall-Maher J."/>
            <person name="Tomlinson C."/>
            <person name="Dauphin-Kohlberg S."/>
            <person name="Kozlowicz-Reilly A."/>
            <person name="Shah N."/>
            <person name="Swearengen-Shahid S."/>
            <person name="Snider J."/>
            <person name="Strong J.T."/>
            <person name="Thompson J."/>
            <person name="Yoakum M."/>
            <person name="Leonard S."/>
            <person name="Pearman C."/>
            <person name="Trani L."/>
            <person name="Radionenko M."/>
            <person name="Waligorski J.E."/>
            <person name="Wang C."/>
            <person name="Rock S.M."/>
            <person name="Tin-Wollam A.M."/>
            <person name="Maupin R."/>
            <person name="Latreille P."/>
            <person name="Wendl M.C."/>
            <person name="Yang S.P."/>
            <person name="Pohl C."/>
            <person name="Wallis J.W."/>
            <person name="Spieth J."/>
            <person name="Bieri T.A."/>
            <person name="Berkowicz N."/>
            <person name="Nelson J.O."/>
            <person name="Osborne J."/>
            <person name="Ding L."/>
            <person name="Meyer R."/>
            <person name="Sabo A."/>
            <person name="Shotland Y."/>
            <person name="Sinha P."/>
            <person name="Wohldmann P.E."/>
            <person name="Cook L.L."/>
            <person name="Hickenbotham M.T."/>
            <person name="Eldred J."/>
            <person name="Williams D."/>
            <person name="Jones T.A."/>
            <person name="She X."/>
            <person name="Ciccarelli F.D."/>
            <person name="Izaurralde E."/>
            <person name="Taylor J."/>
            <person name="Schmutz J."/>
            <person name="Myers R.M."/>
            <person name="Cox D.R."/>
            <person name="Huang X."/>
            <person name="McPherson J.D."/>
            <person name="Mardis E.R."/>
            <person name="Clifton S.W."/>
            <person name="Warren W.C."/>
            <person name="Chinwalla A.T."/>
            <person name="Eddy S.R."/>
            <person name="Marra M.A."/>
            <person name="Ovcharenko I."/>
            <person name="Furey T.S."/>
            <person name="Miller W."/>
            <person name="Eichler E.E."/>
            <person name="Bork P."/>
            <person name="Suyama M."/>
            <person name="Torrents D."/>
            <person name="Waterston R.H."/>
            <person name="Wilson R.K."/>
        </authorList>
    </citation>
    <scope>NUCLEOTIDE SEQUENCE [LARGE SCALE GENOMIC DNA]</scope>
</reference>
<keyword evidence="7" id="KW-0808">Transferase</keyword>
<evidence type="ECO:0000256" key="15">
    <source>
        <dbReference type="ARBA" id="ARBA00079600"/>
    </source>
</evidence>
<comment type="function">
    <text evidence="13">E3 ubiquitin-protein ligase which may specifically enhance the E2 activity of HIP2. E3 ubiquitin ligases accept ubiquitin from an E2 ubiquitin-conjugating enzyme in the form of a thioester and then directly transfer the ubiquitin to targeted substrates. May be involved in T-cell proliferation by regulating LIF secretion. May play a role in lysosome homeostasis. Promotes 'Lys-6', 'Lys-11' and 'Lys-63'-linked mixed polyubiquitination on ATG14 leading to the inhibition of autophagy by impairing the interaction between ATG14 and STX7. Participates in the dopamine-mediated negative regulation of the NLRP3 inflammasome by promoting its uibiquitination and subsequent degradation.</text>
</comment>
<dbReference type="Ensembl" id="ENST00000539065.5">
    <property type="protein sequence ID" value="ENSP00000442992.1"/>
    <property type="gene ID" value="ENSG00000136536.15"/>
</dbReference>
<reference evidence="24" key="4">
    <citation type="journal article" date="2012" name="Proc. Natl. Acad. Sci. U.S.A.">
        <title>N-terminal acetylome analyses and functional insights of the N-terminal acetyltransferase NatB.</title>
        <authorList>
            <person name="Van Damme P."/>
            <person name="Lasa M."/>
            <person name="Polevoda B."/>
            <person name="Gazquez C."/>
            <person name="Elosegui-Artola A."/>
            <person name="Kim D.S."/>
            <person name="De Juan-Pardo E."/>
            <person name="Demeyer K."/>
            <person name="Hole K."/>
            <person name="Larrea E."/>
            <person name="Timmerman E."/>
            <person name="Prieto J."/>
            <person name="Arnesen T."/>
            <person name="Sherman F."/>
            <person name="Gevaert K."/>
            <person name="Aldabe R."/>
        </authorList>
    </citation>
    <scope>IDENTIFICATION BY MASS SPECTROMETRY [LARGE SCALE ANALYSIS]</scope>
</reference>
<keyword evidence="10" id="KW-0833">Ubl conjugation pathway</keyword>
<feature type="compositionally biased region" description="Polar residues" evidence="18">
    <location>
        <begin position="356"/>
        <end position="365"/>
    </location>
</feature>
<evidence type="ECO:0000256" key="4">
    <source>
        <dbReference type="ARBA" id="ARBA00012483"/>
    </source>
</evidence>
<dbReference type="ExpressionAtlas" id="F5H6W4">
    <property type="expression patterns" value="baseline and differential"/>
</dbReference>
<accession>F5H6W4</accession>
<evidence type="ECO:0000256" key="12">
    <source>
        <dbReference type="ARBA" id="ARBA00022990"/>
    </source>
</evidence>
<feature type="compositionally biased region" description="Low complexity" evidence="18">
    <location>
        <begin position="238"/>
        <end position="247"/>
    </location>
</feature>
<organism evidence="20 21">
    <name type="scientific">Homo sapiens</name>
    <name type="common">Human</name>
    <dbReference type="NCBI Taxonomy" id="9606"/>
    <lineage>
        <taxon>Eukaryota</taxon>
        <taxon>Metazoa</taxon>
        <taxon>Chordata</taxon>
        <taxon>Craniata</taxon>
        <taxon>Vertebrata</taxon>
        <taxon>Euteleostomi</taxon>
        <taxon>Mammalia</taxon>
        <taxon>Eutheria</taxon>
        <taxon>Euarchontoglires</taxon>
        <taxon>Primates</taxon>
        <taxon>Haplorrhini</taxon>
        <taxon>Catarrhini</taxon>
        <taxon>Hominidae</taxon>
        <taxon>Homo</taxon>
    </lineage>
</organism>
<dbReference type="InterPro" id="IPR013083">
    <property type="entry name" value="Znf_RING/FYVE/PHD"/>
</dbReference>
<dbReference type="OpenTargets" id="ENSG00000136536"/>
<dbReference type="EMBL" id="AC009961">
    <property type="status" value="NOT_ANNOTATED_CDS"/>
    <property type="molecule type" value="Genomic_DNA"/>
</dbReference>
<evidence type="ECO:0007829" key="22">
    <source>
        <dbReference type="PeptideAtlas" id="F5H6W4"/>
    </source>
</evidence>
<reference evidence="20 21" key="2">
    <citation type="journal article" date="2004" name="Nature">
        <title>Finishing the euchromatic sequence of the human genome.</title>
        <authorList>
            <consortium name="International Human Genome Sequencing Consortium"/>
        </authorList>
    </citation>
    <scope>NUCLEOTIDE SEQUENCE [LARGE SCALE GENOMIC DNA]</scope>
</reference>
<reference evidence="20 21" key="1">
    <citation type="journal article" date="2001" name="Nature">
        <title>Initial sequencing and analysis of the human genome.</title>
        <authorList>
            <consortium name="International Human Genome Sequencing Consortium"/>
            <person name="Lander E.S."/>
            <person name="Linton L.M."/>
            <person name="Birren B."/>
            <person name="Nusbaum C."/>
            <person name="Zody M.C."/>
            <person name="Baldwin J."/>
            <person name="Devon K."/>
            <person name="Dewar K."/>
            <person name="Doyle M."/>
            <person name="FitzHugh W."/>
            <person name="Funke R."/>
            <person name="Gage D."/>
            <person name="Harris K."/>
            <person name="Heaford A."/>
            <person name="Howland J."/>
            <person name="Kann L."/>
            <person name="Lehoczky J."/>
            <person name="LeVine R."/>
            <person name="McEwan P."/>
            <person name="McKernan K."/>
            <person name="Meldrim J."/>
            <person name="Mesirov J.P."/>
            <person name="Miranda C."/>
            <person name="Morris W."/>
            <person name="Naylor J."/>
            <person name="Raymond C."/>
            <person name="Rosetti M."/>
            <person name="Santos R."/>
            <person name="Sheridan A."/>
            <person name="Sougnez C."/>
            <person name="Stange-Thomann N."/>
            <person name="Stojanovic N."/>
            <person name="Subramanian A."/>
            <person name="Wyman D."/>
            <person name="Rogers J."/>
            <person name="Sulston J."/>
            <person name="Ainscough R."/>
            <person name="Beck S."/>
            <person name="Bentley D."/>
            <person name="Burton J."/>
            <person name="Clee C."/>
            <person name="Carter N."/>
            <person name="Coulson A."/>
            <person name="Deadman R."/>
            <person name="Deloukas P."/>
            <person name="Dunham A."/>
            <person name="Dunham I."/>
            <person name="Durbin R."/>
            <person name="French L."/>
            <person name="Grafham D."/>
            <person name="Gregory S."/>
            <person name="Hubbard T."/>
            <person name="Humphray S."/>
            <person name="Hunt A."/>
            <person name="Jones M."/>
            <person name="Lloyd C."/>
            <person name="McMurray A."/>
            <person name="Matthews L."/>
            <person name="Mercer S."/>
            <person name="Milne S."/>
            <person name="Mullikin J.C."/>
            <person name="Mungall A."/>
            <person name="Plumb R."/>
            <person name="Ross M."/>
            <person name="Shownkeen R."/>
            <person name="Sims S."/>
            <person name="Waterston R.H."/>
            <person name="Wilson R.K."/>
            <person name="Hillier L.W."/>
            <person name="McPherson J.D."/>
            <person name="Marra M.A."/>
            <person name="Mardis E.R."/>
            <person name="Fulton L.A."/>
            <person name="Chinwalla A.T."/>
            <person name="Pepin K.H."/>
            <person name="Gish W.R."/>
            <person name="Chissoe S.L."/>
            <person name="Wendl M.C."/>
            <person name="Delehaunty K.D."/>
            <person name="Miner T.L."/>
            <person name="Delehaunty A."/>
            <person name="Kramer J.B."/>
            <person name="Cook L.L."/>
            <person name="Fulton R.S."/>
            <person name="Johnson D.L."/>
            <person name="Minx P.J."/>
            <person name="Clifton S.W."/>
            <person name="Hawkins T."/>
            <person name="Branscomb E."/>
            <person name="Predki P."/>
            <person name="Richardson P."/>
            <person name="Wenning S."/>
            <person name="Slezak T."/>
            <person name="Doggett N."/>
            <person name="Cheng J.F."/>
            <person name="Olsen A."/>
            <person name="Lucas S."/>
            <person name="Elkin C."/>
            <person name="Uberbacher E."/>
            <person name="Frazier M."/>
            <person name="Gibbs R.A."/>
            <person name="Muzny D.M."/>
            <person name="Scherer S.E."/>
            <person name="Bouck J.B."/>
            <person name="Sodergren E.J."/>
            <person name="Worley K.C."/>
            <person name="Rives C.M."/>
            <person name="Gorrell J.H."/>
            <person name="Metzker M.L."/>
            <person name="Naylor S.L."/>
            <person name="Kucherlapati R.S."/>
            <person name="Nelson D.L."/>
            <person name="Weinstock G.M."/>
            <person name="Sakaki Y."/>
            <person name="Fujiyama A."/>
            <person name="Hattori M."/>
            <person name="Yada T."/>
            <person name="Toyoda A."/>
            <person name="Itoh T."/>
            <person name="Kawagoe C."/>
            <person name="Watanabe H."/>
            <person name="Totoki Y."/>
            <person name="Taylor T."/>
            <person name="Weissenbach J."/>
            <person name="Heilig R."/>
            <person name="Saurin W."/>
            <person name="Artiguenave F."/>
            <person name="Brottier P."/>
            <person name="Bruls T."/>
            <person name="Pelletier E."/>
            <person name="Robert C."/>
            <person name="Wincker P."/>
            <person name="Smith D.R."/>
            <person name="Doucette-Stamm L."/>
            <person name="Rubenfield M."/>
            <person name="Weinstock K."/>
            <person name="Lee H.M."/>
            <person name="Dubois J."/>
            <person name="Rosenthal A."/>
            <person name="Platzer M."/>
            <person name="Nyakatura G."/>
            <person name="Taudien S."/>
            <person name="Rump A."/>
            <person name="Yang H."/>
            <person name="Yu J."/>
            <person name="Wang J."/>
            <person name="Huang G."/>
            <person name="Gu J."/>
            <person name="Hood L."/>
            <person name="Rowen L."/>
            <person name="Madan A."/>
            <person name="Qin S."/>
            <person name="Davis R.W."/>
            <person name="Federspiel N.A."/>
            <person name="Abola A.P."/>
            <person name="Proctor M.J."/>
            <person name="Myers R.M."/>
            <person name="Schmutz J."/>
            <person name="Dickson M."/>
            <person name="Grimwood J."/>
            <person name="Cox D.R."/>
            <person name="Olson M.V."/>
            <person name="Kaul R."/>
            <person name="Raymond C."/>
            <person name="Shimizu N."/>
            <person name="Kawasaki K."/>
            <person name="Minoshima S."/>
            <person name="Evans G.A."/>
            <person name="Athanasiou M."/>
            <person name="Schultz R."/>
            <person name="Roe B.A."/>
            <person name="Chen F."/>
            <person name="Pan H."/>
            <person name="Ramser J."/>
            <person name="Lehrach H."/>
            <person name="Reinhardt R."/>
            <person name="McCombie W.R."/>
            <person name="de la Bastide M."/>
            <person name="Dedhia N."/>
            <person name="Blocker H."/>
            <person name="Hornischer K."/>
            <person name="Nordsiek G."/>
            <person name="Agarwala R."/>
            <person name="Aravind L."/>
            <person name="Bailey J.A."/>
            <person name="Bateman A."/>
            <person name="Batzoglou S."/>
            <person name="Birney E."/>
            <person name="Bork P."/>
            <person name="Brown D.G."/>
            <person name="Burge C.B."/>
            <person name="Cerutti L."/>
            <person name="Chen H.C."/>
            <person name="Church D."/>
            <person name="Clamp M."/>
            <person name="Copley R.R."/>
            <person name="Doerks T."/>
            <person name="Eddy S.R."/>
            <person name="Eichler E.E."/>
            <person name="Furey T.S."/>
            <person name="Galagan J."/>
            <person name="Gilbert J.G."/>
            <person name="Harmon C."/>
            <person name="Hayashizaki Y."/>
            <person name="Haussler D."/>
            <person name="Hermjakob H."/>
            <person name="Hokamp K."/>
            <person name="Jang W."/>
            <person name="Johnson L.S."/>
            <person name="Jones T.A."/>
            <person name="Kasif S."/>
            <person name="Kaspryzk A."/>
            <person name="Kennedy S."/>
            <person name="Kent W.J."/>
            <person name="Kitts P."/>
            <person name="Koonin E.V."/>
            <person name="Korf I."/>
            <person name="Kulp D."/>
            <person name="Lancet D."/>
            <person name="Lowe T.M."/>
            <person name="McLysaght A."/>
            <person name="Mikkelsen T."/>
            <person name="Moran J.V."/>
            <person name="Mulder N."/>
            <person name="Pollara V.J."/>
            <person name="Ponting C.P."/>
            <person name="Schuler G."/>
            <person name="Schultz J."/>
            <person name="Slater G."/>
            <person name="Smit A.F."/>
            <person name="Stupka E."/>
            <person name="Szustakowski J."/>
            <person name="Thierry-Mieg D."/>
            <person name="Thierry-Mieg J."/>
            <person name="Wagner L."/>
            <person name="Wallis J."/>
            <person name="Wheeler R."/>
            <person name="Williams A."/>
            <person name="Wolf Y.I."/>
            <person name="Wolfe K.H."/>
            <person name="Yang S.P."/>
            <person name="Yeh R.F."/>
            <person name="Collins F."/>
            <person name="Guyer M.S."/>
            <person name="Peterson J."/>
            <person name="Felsenfeld A."/>
            <person name="Wetterstrand K.A."/>
            <person name="Patrinos A."/>
            <person name="Morgan M.J."/>
            <person name="de Jong P."/>
            <person name="Catanese J.J."/>
            <person name="Osoegawa K."/>
            <person name="Shizuya H."/>
            <person name="Choi S."/>
            <person name="Chen Y.J."/>
        </authorList>
    </citation>
    <scope>NUCLEOTIDE SEQUENCE [LARGE SCALE GENOMIC DNA]</scope>
</reference>
<name>F5H6W4_HUMAN</name>
<dbReference type="OrthoDB" id="2154780at2759"/>
<reference evidence="25" key="5">
    <citation type="journal article" date="2013" name="J. Proteome Res.">
        <title>Toward a comprehensive characterization of a human cancer cell phosphoproteome.</title>
        <authorList>
            <person name="Zhou H."/>
            <person name="Di Palma S."/>
            <person name="Preisinger C."/>
            <person name="Peng M."/>
            <person name="Polat A.N."/>
            <person name="Heck A.J."/>
            <person name="Mohammed S."/>
        </authorList>
    </citation>
    <scope>IDENTIFICATION BY MASS SPECTROMETRY [LARGE SCALE ANALYSIS]</scope>
</reference>
<evidence type="ECO:0000256" key="17">
    <source>
        <dbReference type="ARBA" id="ARBA00084030"/>
    </source>
</evidence>
<dbReference type="SUPFAM" id="SSF57850">
    <property type="entry name" value="RING/U-box"/>
    <property type="match status" value="1"/>
</dbReference>
<reference evidence="20" key="8">
    <citation type="submission" date="2025-09" db="UniProtKB">
        <authorList>
            <consortium name="Ensembl"/>
        </authorList>
    </citation>
    <scope>IDENTIFICATION</scope>
</reference>
<feature type="region of interest" description="Disordered" evidence="18">
    <location>
        <begin position="1"/>
        <end position="223"/>
    </location>
</feature>
<dbReference type="HGNC" id="HGNC:17393">
    <property type="gene designation" value="MARCHF7"/>
</dbReference>
<feature type="compositionally biased region" description="Basic and acidic residues" evidence="18">
    <location>
        <begin position="37"/>
        <end position="48"/>
    </location>
</feature>
<dbReference type="BioGRID-ORCS" id="64844">
    <property type="hits" value="11 hits in 1118 CRISPR screens"/>
</dbReference>
<evidence type="ECO:0007829" key="24">
    <source>
        <dbReference type="PubMed" id="22814378"/>
    </source>
</evidence>
<keyword evidence="12" id="KW-0007">Acetylation</keyword>
<dbReference type="Pfam" id="PF12906">
    <property type="entry name" value="RINGv"/>
    <property type="match status" value="1"/>
</dbReference>
<sequence>MESKPSRIPRRISVQPSSSLSARMMSGSRGSSLNDTYHSRDSSFRLDSEYQSTSASASASPFQSAWYSESEITQGARSRSQNQQRDHDSKRPKLSCTNCTTSAGRNVGNGLNTLSDVQDRVPSYSQGARPKENSMSTLQLNTSSTNHQLPSEHQTILSSRDSRNSLRSNFSSRESESSRSNTQPGFSYSSSRDEAPIISNSERVVSSQRPFQESSDNEGRRTTRRLLSRIASSMSSTFFSRRSSQDSLNTRSLNSENSYVSPRILTASQSRSNVPSASEVPDNRASEASQGFRFLRRRWGLSSLSHNHSSESDSENFNQESEGRNTGPWLSSSLRNRCTPLFSRRRREGRDESSRIPTSDTSSRSHIFRRESNEVVHLEAQNDPLGAAANRPQASAASSSATTGGSTSDSAQGGRNTGISGILPGSLFRFAVPPALGSNLTDNVMITVDIIPSGWNSADGKSDKTKSAPSRDPERLQKIKESLLLEDSEEEEGDLCRICQMAAASSSNLLIEPCKCTGSLQYVHQDCMKKWLQAKINSGSSLEAVTTCELCKEKLELNLEDFDIHELHRAHANEQAEYEFISSGLYLVVLLHLCEQSFSDMMGNTNEPSTRVRLQRMIPKKTETITGHLILPNFI</sequence>
<feature type="compositionally biased region" description="Polar residues" evidence="18">
    <location>
        <begin position="198"/>
        <end position="214"/>
    </location>
</feature>
<evidence type="ECO:0000256" key="14">
    <source>
        <dbReference type="ARBA" id="ARBA00069013"/>
    </source>
</evidence>
<dbReference type="Antibodypedia" id="33721">
    <property type="antibodies" value="255 antibodies from 28 providers"/>
</dbReference>
<evidence type="ECO:0000313" key="20">
    <source>
        <dbReference type="Ensembl" id="ENSP00000442992.1"/>
    </source>
</evidence>
<feature type="compositionally biased region" description="Polar residues" evidence="18">
    <location>
        <begin position="133"/>
        <end position="156"/>
    </location>
</feature>
<feature type="compositionally biased region" description="Low complexity" evidence="18">
    <location>
        <begin position="52"/>
        <end position="65"/>
    </location>
</feature>
<feature type="compositionally biased region" description="Low complexity" evidence="18">
    <location>
        <begin position="17"/>
        <end position="33"/>
    </location>
</feature>
<feature type="compositionally biased region" description="Polar residues" evidence="18">
    <location>
        <begin position="181"/>
        <end position="190"/>
    </location>
</feature>
<dbReference type="GO" id="GO:0008270">
    <property type="term" value="F:zinc ion binding"/>
    <property type="evidence" value="ECO:0007669"/>
    <property type="project" value="UniProtKB-KW"/>
</dbReference>
<feature type="compositionally biased region" description="Polar residues" evidence="18">
    <location>
        <begin position="66"/>
        <end position="83"/>
    </location>
</feature>
<dbReference type="RefSeq" id="NP_001269735.1">
    <property type="nucleotide sequence ID" value="NM_001282806.2"/>
</dbReference>
<evidence type="ECO:0000256" key="6">
    <source>
        <dbReference type="ARBA" id="ARBA00022553"/>
    </source>
</evidence>
<feature type="region of interest" description="Disordered" evidence="18">
    <location>
        <begin position="388"/>
        <end position="417"/>
    </location>
</feature>
<dbReference type="PROSITE" id="PS51292">
    <property type="entry name" value="ZF_RING_CH"/>
    <property type="match status" value="1"/>
</dbReference>
<dbReference type="Gene3D" id="3.30.40.10">
    <property type="entry name" value="Zinc/RING finger domain, C3HC4 (zinc finger)"/>
    <property type="match status" value="1"/>
</dbReference>
<dbReference type="Ensembl" id="ENST00000539065.5">
    <property type="protein sequence ID" value="ENSP00000442992.1"/>
    <property type="gene ID" value="ENSG00000136536.16"/>
</dbReference>
<evidence type="ECO:0007829" key="26">
    <source>
        <dbReference type="PubMed" id="24275569"/>
    </source>
</evidence>
<evidence type="ECO:0000256" key="5">
    <source>
        <dbReference type="ARBA" id="ARBA00022490"/>
    </source>
</evidence>
<dbReference type="SMART" id="SM00744">
    <property type="entry name" value="RINGv"/>
    <property type="match status" value="1"/>
</dbReference>
<proteinExistence type="evidence at protein level"/>
<dbReference type="RefSeq" id="XP_047301486.1">
    <property type="nucleotide sequence ID" value="XM_047445530.1"/>
</dbReference>
<dbReference type="PANTHER" id="PTHR14471:SF1">
    <property type="entry name" value="E3 UBIQUITIN-PROTEIN LIGASE MARCHF7"/>
    <property type="match status" value="1"/>
</dbReference>
<dbReference type="GO" id="GO:0005829">
    <property type="term" value="C:cytosol"/>
    <property type="evidence" value="ECO:0000314"/>
    <property type="project" value="HPA"/>
</dbReference>
<evidence type="ECO:0000256" key="10">
    <source>
        <dbReference type="ARBA" id="ARBA00022786"/>
    </source>
</evidence>
<dbReference type="MassIVE" id="F5H6W4"/>
<dbReference type="DisGeNET" id="64844"/>
<dbReference type="Bgee" id="ENSG00000136536">
    <property type="expression patterns" value="Expressed in calcaneal tendon and 210 other cell types or tissues"/>
</dbReference>
<keyword evidence="22 23" id="KW-1267">Proteomics identification</keyword>
<evidence type="ECO:0000256" key="3">
    <source>
        <dbReference type="ARBA" id="ARBA00004906"/>
    </source>
</evidence>
<keyword evidence="8" id="KW-0479">Metal-binding</keyword>
<evidence type="ECO:0000256" key="11">
    <source>
        <dbReference type="ARBA" id="ARBA00022833"/>
    </source>
</evidence>
<dbReference type="GO" id="GO:0036064">
    <property type="term" value="C:ciliary basal body"/>
    <property type="evidence" value="ECO:0000314"/>
    <property type="project" value="HPA"/>
</dbReference>
<evidence type="ECO:0000256" key="8">
    <source>
        <dbReference type="ARBA" id="ARBA00022723"/>
    </source>
</evidence>
<evidence type="ECO:0007829" key="23">
    <source>
        <dbReference type="ProteomicsDB" id="F5H6W4"/>
    </source>
</evidence>
<evidence type="ECO:0007829" key="25">
    <source>
        <dbReference type="PubMed" id="23186163"/>
    </source>
</evidence>
<keyword evidence="9" id="KW-0863">Zinc-finger</keyword>
<evidence type="ECO:0000313" key="21">
    <source>
        <dbReference type="Proteomes" id="UP000005640"/>
    </source>
</evidence>
<dbReference type="UCSC" id="uc010zcn.3">
    <property type="organism name" value="human"/>
</dbReference>
<dbReference type="AlphaFoldDB" id="F5H6W4"/>
<dbReference type="ProteomicsDB" id="27310"/>
<dbReference type="GeneID" id="64844"/>
<evidence type="ECO:0000256" key="9">
    <source>
        <dbReference type="ARBA" id="ARBA00022771"/>
    </source>
</evidence>
<dbReference type="CDD" id="cd16812">
    <property type="entry name" value="RING_CH-C4HC3_MARCH7"/>
    <property type="match status" value="1"/>
</dbReference>
<dbReference type="DNASU" id="64844"/>
<dbReference type="PANTHER" id="PTHR14471">
    <property type="entry name" value="MARCH7/10 E3 UBIQUITIN PROTEIN LIGASE FAMILY MEMBER"/>
    <property type="match status" value="1"/>
</dbReference>
<dbReference type="CTD" id="64844"/>
<keyword evidence="21" id="KW-1185">Reference proteome</keyword>
<protein>
    <recommendedName>
        <fullName evidence="14">E3 ubiquitin-protein ligase MARCHF7</fullName>
        <ecNumber evidence="4">2.3.2.27</ecNumber>
    </recommendedName>
    <alternativeName>
        <fullName evidence="16">Membrane-associated RING finger protein 7</fullName>
    </alternativeName>
    <alternativeName>
        <fullName evidence="15">Membrane-associated RING-CH protein VII</fullName>
    </alternativeName>
    <alternativeName>
        <fullName evidence="17">RING-type E3 ubiquitin transferase MARCHF7</fullName>
    </alternativeName>
</protein>
<reference evidence="20" key="7">
    <citation type="submission" date="2025-08" db="UniProtKB">
        <authorList>
            <consortium name="Ensembl"/>
        </authorList>
    </citation>
    <scope>IDENTIFICATION</scope>
</reference>
<evidence type="ECO:0000256" key="7">
    <source>
        <dbReference type="ARBA" id="ARBA00022679"/>
    </source>
</evidence>
<keyword evidence="11" id="KW-0862">Zinc</keyword>